<keyword evidence="2" id="KW-1133">Transmembrane helix</keyword>
<accession>A0AAN4UN96</accession>
<dbReference type="EMBL" id="BNAB01000001">
    <property type="protein sequence ID" value="GHD98152.1"/>
    <property type="molecule type" value="Genomic_DNA"/>
</dbReference>
<dbReference type="EMBL" id="FNOB01000004">
    <property type="protein sequence ID" value="SDW52817.1"/>
    <property type="molecule type" value="Genomic_DNA"/>
</dbReference>
<protein>
    <submittedName>
        <fullName evidence="3">Uncharacterized protein</fullName>
    </submittedName>
</protein>
<feature type="compositionally biased region" description="Basic and acidic residues" evidence="1">
    <location>
        <begin position="1"/>
        <end position="15"/>
    </location>
</feature>
<comment type="caution">
    <text evidence="3">The sequence shown here is derived from an EMBL/GenBank/DDBJ whole genome shotgun (WGS) entry which is preliminary data.</text>
</comment>
<evidence type="ECO:0000256" key="1">
    <source>
        <dbReference type="SAM" id="MobiDB-lite"/>
    </source>
</evidence>
<evidence type="ECO:0000256" key="2">
    <source>
        <dbReference type="SAM" id="Phobius"/>
    </source>
</evidence>
<evidence type="ECO:0000313" key="5">
    <source>
        <dbReference type="Proteomes" id="UP000199541"/>
    </source>
</evidence>
<keyword evidence="5" id="KW-1185">Reference proteome</keyword>
<keyword evidence="2" id="KW-0472">Membrane</keyword>
<feature type="transmembrane region" description="Helical" evidence="2">
    <location>
        <begin position="59"/>
        <end position="84"/>
    </location>
</feature>
<organism evidence="3 6">
    <name type="scientific">Allgaiera indica</name>
    <dbReference type="NCBI Taxonomy" id="765699"/>
    <lineage>
        <taxon>Bacteria</taxon>
        <taxon>Pseudomonadati</taxon>
        <taxon>Pseudomonadota</taxon>
        <taxon>Alphaproteobacteria</taxon>
        <taxon>Rhodobacterales</taxon>
        <taxon>Paracoccaceae</taxon>
        <taxon>Allgaiera</taxon>
    </lineage>
</organism>
<gene>
    <name evidence="3" type="ORF">GCM10008024_00520</name>
    <name evidence="4" type="ORF">SAMN05444006_104166</name>
</gene>
<evidence type="ECO:0000313" key="3">
    <source>
        <dbReference type="EMBL" id="GHD98152.1"/>
    </source>
</evidence>
<feature type="region of interest" description="Disordered" evidence="1">
    <location>
        <begin position="1"/>
        <end position="26"/>
    </location>
</feature>
<dbReference type="Proteomes" id="UP000199541">
    <property type="component" value="Unassembled WGS sequence"/>
</dbReference>
<proteinExistence type="predicted"/>
<feature type="transmembrane region" description="Helical" evidence="2">
    <location>
        <begin position="28"/>
        <end position="47"/>
    </location>
</feature>
<reference evidence="4 5" key="2">
    <citation type="submission" date="2016-10" db="EMBL/GenBank/DDBJ databases">
        <authorList>
            <person name="Varghese N."/>
            <person name="Submissions S."/>
        </authorList>
    </citation>
    <scope>NUCLEOTIDE SEQUENCE [LARGE SCALE GENOMIC DNA]</scope>
    <source>
        <strain evidence="4 5">DSM 24802</strain>
    </source>
</reference>
<evidence type="ECO:0000313" key="4">
    <source>
        <dbReference type="EMBL" id="SDW52817.1"/>
    </source>
</evidence>
<dbReference type="Proteomes" id="UP000634647">
    <property type="component" value="Unassembled WGS sequence"/>
</dbReference>
<keyword evidence="2" id="KW-0812">Transmembrane</keyword>
<reference evidence="3" key="3">
    <citation type="submission" date="2023-06" db="EMBL/GenBank/DDBJ databases">
        <authorList>
            <person name="Sun Q."/>
            <person name="Zhou Y."/>
        </authorList>
    </citation>
    <scope>NUCLEOTIDE SEQUENCE</scope>
    <source>
        <strain evidence="3">CGMCC 1.10859</strain>
    </source>
</reference>
<reference evidence="3" key="1">
    <citation type="journal article" date="2014" name="Int. J. Syst. Evol. Microbiol.">
        <title>Complete genome sequence of Corynebacterium casei LMG S-19264T (=DSM 44701T), isolated from a smear-ripened cheese.</title>
        <authorList>
            <consortium name="US DOE Joint Genome Institute (JGI-PGF)"/>
            <person name="Walter F."/>
            <person name="Albersmeier A."/>
            <person name="Kalinowski J."/>
            <person name="Ruckert C."/>
        </authorList>
    </citation>
    <scope>NUCLEOTIDE SEQUENCE</scope>
    <source>
        <strain evidence="3">CGMCC 1.10859</strain>
    </source>
</reference>
<name>A0AAN4UN96_9RHOB</name>
<dbReference type="AlphaFoldDB" id="A0AAN4UN96"/>
<evidence type="ECO:0000313" key="6">
    <source>
        <dbReference type="Proteomes" id="UP000634647"/>
    </source>
</evidence>
<sequence>MADKTRRKSGGKDAGRGQQQGRRPVRPFLAGTSVAAGWGALHMPAALWSLVLGGFALKLIAIAIAAGGLIAAAMEVVVFAIARIPWILSILSRRA</sequence>
<dbReference type="RefSeq" id="WP_035842861.1">
    <property type="nucleotide sequence ID" value="NZ_BNAB01000001.1"/>
</dbReference>